<name>A0A9J6NXT0_9CLOT</name>
<comment type="caution">
    <text evidence="2">The sequence shown here is derived from an EMBL/GenBank/DDBJ whole genome shotgun (WGS) entry which is preliminary data.</text>
</comment>
<evidence type="ECO:0000313" key="3">
    <source>
        <dbReference type="Proteomes" id="UP001056429"/>
    </source>
</evidence>
<dbReference type="EMBL" id="JAGSOJ010000001">
    <property type="protein sequence ID" value="MCM1988437.1"/>
    <property type="molecule type" value="Genomic_DNA"/>
</dbReference>
<evidence type="ECO:0000256" key="1">
    <source>
        <dbReference type="SAM" id="Phobius"/>
    </source>
</evidence>
<sequence>MAGNFVASEKWIKTREKGKCSYIFFKTIIVDYIIGLPFFILVAPLLRSNFSMIYLKEYLKSGNIMRDIVVYSLAIFAIRIAFRFFTWNYYECKYRLWKEKE</sequence>
<dbReference type="AlphaFoldDB" id="A0A9J6NXT0"/>
<accession>A0A9J6NXT0</accession>
<proteinExistence type="predicted"/>
<keyword evidence="1" id="KW-0472">Membrane</keyword>
<gene>
    <name evidence="2" type="ORF">KDK92_01710</name>
</gene>
<keyword evidence="1" id="KW-0812">Transmembrane</keyword>
<protein>
    <submittedName>
        <fullName evidence="2">Uncharacterized protein</fullName>
    </submittedName>
</protein>
<keyword evidence="3" id="KW-1185">Reference proteome</keyword>
<reference evidence="2" key="2">
    <citation type="submission" date="2021-04" db="EMBL/GenBank/DDBJ databases">
        <authorList>
            <person name="Dong X."/>
        </authorList>
    </citation>
    <scope>NUCLEOTIDE SEQUENCE</scope>
    <source>
        <strain evidence="2">ZWT</strain>
    </source>
</reference>
<feature type="transmembrane region" description="Helical" evidence="1">
    <location>
        <begin position="23"/>
        <end position="46"/>
    </location>
</feature>
<organism evidence="2 3">
    <name type="scientific">Oceanirhabdus seepicola</name>
    <dbReference type="NCBI Taxonomy" id="2828781"/>
    <lineage>
        <taxon>Bacteria</taxon>
        <taxon>Bacillati</taxon>
        <taxon>Bacillota</taxon>
        <taxon>Clostridia</taxon>
        <taxon>Eubacteriales</taxon>
        <taxon>Clostridiaceae</taxon>
        <taxon>Oceanirhabdus</taxon>
    </lineage>
</organism>
<dbReference type="Proteomes" id="UP001056429">
    <property type="component" value="Unassembled WGS sequence"/>
</dbReference>
<dbReference type="RefSeq" id="WP_250857305.1">
    <property type="nucleotide sequence ID" value="NZ_JAGSOJ010000001.1"/>
</dbReference>
<keyword evidence="1" id="KW-1133">Transmembrane helix</keyword>
<evidence type="ECO:0000313" key="2">
    <source>
        <dbReference type="EMBL" id="MCM1988437.1"/>
    </source>
</evidence>
<reference evidence="2" key="1">
    <citation type="journal article" date="2021" name="mSystems">
        <title>Bacteria and Archaea Synergistically Convert Glycine Betaine to Biogenic Methane in the Formosa Cold Seep of the South China Sea.</title>
        <authorList>
            <person name="Li L."/>
            <person name="Zhang W."/>
            <person name="Zhang S."/>
            <person name="Song L."/>
            <person name="Sun Q."/>
            <person name="Zhang H."/>
            <person name="Xiang H."/>
            <person name="Dong X."/>
        </authorList>
    </citation>
    <scope>NUCLEOTIDE SEQUENCE</scope>
    <source>
        <strain evidence="2">ZWT</strain>
    </source>
</reference>
<feature type="transmembrane region" description="Helical" evidence="1">
    <location>
        <begin position="68"/>
        <end position="90"/>
    </location>
</feature>